<dbReference type="Pfam" id="PF13855">
    <property type="entry name" value="LRR_8"/>
    <property type="match status" value="1"/>
</dbReference>
<dbReference type="Proteomes" id="UP000654075">
    <property type="component" value="Unassembled WGS sequence"/>
</dbReference>
<dbReference type="GO" id="GO:0005737">
    <property type="term" value="C:cytoplasm"/>
    <property type="evidence" value="ECO:0007669"/>
    <property type="project" value="TreeGrafter"/>
</dbReference>
<dbReference type="Pfam" id="PF00560">
    <property type="entry name" value="LRR_1"/>
    <property type="match status" value="1"/>
</dbReference>
<dbReference type="PANTHER" id="PTHR48051">
    <property type="match status" value="1"/>
</dbReference>
<reference evidence="3" key="1">
    <citation type="submission" date="2021-02" db="EMBL/GenBank/DDBJ databases">
        <authorList>
            <person name="Dougan E. K."/>
            <person name="Rhodes N."/>
            <person name="Thang M."/>
            <person name="Chan C."/>
        </authorList>
    </citation>
    <scope>NUCLEOTIDE SEQUENCE</scope>
</reference>
<accession>A0A813GK84</accession>
<sequence>MGCCQFGKGTVAEATGARAAKKAVASRAVIEKKVAQSKTTRVLALRECGLKALPLGATAADAALLRTADFSANLLRALPAEIGLWTGLQTLLCSENELTELPASIGQLACLQKLILSKNKLRTLPIEFSSLSKVKILQLDGNCLGPKLPAEIFRGLSGFLEELDLSTNRLEELPSSVRLVVAGNRLAALQPELGGLGKLQFLDAAENQLTAIPAALLAGPSLSELWLKGNPMDRLQLQETPGFSDFLQRRKHRLDAKISANVVGHVDLTLCGLD</sequence>
<dbReference type="SMART" id="SM00369">
    <property type="entry name" value="LRR_TYP"/>
    <property type="match status" value="4"/>
</dbReference>
<dbReference type="InterPro" id="IPR001611">
    <property type="entry name" value="Leu-rich_rpt"/>
</dbReference>
<protein>
    <recommendedName>
        <fullName evidence="5">Leucine-rich repeat-containing protein 1</fullName>
    </recommendedName>
</protein>
<evidence type="ECO:0000313" key="3">
    <source>
        <dbReference type="EMBL" id="CAE8625513.1"/>
    </source>
</evidence>
<dbReference type="AlphaFoldDB" id="A0A813GK84"/>
<dbReference type="PROSITE" id="PS51450">
    <property type="entry name" value="LRR"/>
    <property type="match status" value="1"/>
</dbReference>
<dbReference type="OMA" id="AYMERYT"/>
<evidence type="ECO:0000313" key="4">
    <source>
        <dbReference type="Proteomes" id="UP000654075"/>
    </source>
</evidence>
<dbReference type="OrthoDB" id="676979at2759"/>
<keyword evidence="4" id="KW-1185">Reference proteome</keyword>
<evidence type="ECO:0000256" key="1">
    <source>
        <dbReference type="ARBA" id="ARBA00022614"/>
    </source>
</evidence>
<dbReference type="InterPro" id="IPR003591">
    <property type="entry name" value="Leu-rich_rpt_typical-subtyp"/>
</dbReference>
<dbReference type="SMART" id="SM00364">
    <property type="entry name" value="LRR_BAC"/>
    <property type="match status" value="4"/>
</dbReference>
<evidence type="ECO:0000256" key="2">
    <source>
        <dbReference type="ARBA" id="ARBA00022737"/>
    </source>
</evidence>
<comment type="caution">
    <text evidence="3">The sequence shown here is derived from an EMBL/GenBank/DDBJ whole genome shotgun (WGS) entry which is preliminary data.</text>
</comment>
<dbReference type="Gene3D" id="3.80.10.10">
    <property type="entry name" value="Ribonuclease Inhibitor"/>
    <property type="match status" value="2"/>
</dbReference>
<dbReference type="InterPro" id="IPR032675">
    <property type="entry name" value="LRR_dom_sf"/>
</dbReference>
<gene>
    <name evidence="3" type="ORF">PGLA1383_LOCUS42509</name>
</gene>
<organism evidence="3 4">
    <name type="scientific">Polarella glacialis</name>
    <name type="common">Dinoflagellate</name>
    <dbReference type="NCBI Taxonomy" id="89957"/>
    <lineage>
        <taxon>Eukaryota</taxon>
        <taxon>Sar</taxon>
        <taxon>Alveolata</taxon>
        <taxon>Dinophyceae</taxon>
        <taxon>Suessiales</taxon>
        <taxon>Suessiaceae</taxon>
        <taxon>Polarella</taxon>
    </lineage>
</organism>
<dbReference type="SUPFAM" id="SSF52058">
    <property type="entry name" value="L domain-like"/>
    <property type="match status" value="1"/>
</dbReference>
<proteinExistence type="predicted"/>
<evidence type="ECO:0008006" key="5">
    <source>
        <dbReference type="Google" id="ProtNLM"/>
    </source>
</evidence>
<dbReference type="InterPro" id="IPR050216">
    <property type="entry name" value="LRR_domain-containing"/>
</dbReference>
<keyword evidence="1" id="KW-0433">Leucine-rich repeat</keyword>
<name>A0A813GK84_POLGL</name>
<keyword evidence="2" id="KW-0677">Repeat</keyword>
<dbReference type="PANTHER" id="PTHR48051:SF1">
    <property type="entry name" value="RAS SUPPRESSOR PROTEIN 1"/>
    <property type="match status" value="1"/>
</dbReference>
<dbReference type="EMBL" id="CAJNNV010028699">
    <property type="protein sequence ID" value="CAE8625513.1"/>
    <property type="molecule type" value="Genomic_DNA"/>
</dbReference>